<keyword evidence="2" id="KW-1185">Reference proteome</keyword>
<organism evidence="1 2">
    <name type="scientific">Colwellia phage 9A</name>
    <dbReference type="NCBI Taxonomy" id="765765"/>
    <lineage>
        <taxon>Viruses</taxon>
        <taxon>Duplodnaviria</taxon>
        <taxon>Heunggongvirae</taxon>
        <taxon>Uroviricota</taxon>
        <taxon>Caudoviricetes</taxon>
        <taxon>Franklinbayvirus</taxon>
        <taxon>Franklinbayvirus fv9A</taxon>
    </lineage>
</organism>
<gene>
    <name evidence="1" type="ORF">COPG_00100</name>
</gene>
<reference evidence="1 2" key="1">
    <citation type="journal article" date="2013" name="Extremophiles">
        <title>Genomic analysis of cold-active Colwelliaphage 9A and psychrophilic phage-host interactions.</title>
        <authorList>
            <person name="Colangelo-Lillis J.R."/>
            <person name="Deming J.W."/>
        </authorList>
    </citation>
    <scope>NUCLEOTIDE SEQUENCE [LARGE SCALE GENOMIC DNA]</scope>
    <source>
        <strain evidence="1">9A</strain>
    </source>
</reference>
<proteinExistence type="predicted"/>
<name>I3UMI1_9CAUD</name>
<evidence type="ECO:0000313" key="2">
    <source>
        <dbReference type="Proteomes" id="UP000005266"/>
    </source>
</evidence>
<dbReference type="RefSeq" id="YP_006489286.1">
    <property type="nucleotide sequence ID" value="NC_018088.1"/>
</dbReference>
<dbReference type="KEGG" id="vg:13165517"/>
<dbReference type="GeneID" id="13165517"/>
<dbReference type="Proteomes" id="UP000005266">
    <property type="component" value="Segment"/>
</dbReference>
<sequence length="105" mass="11557">MNEVAVTEKTLDIMNQLAAHIKATGDKKAIQDGEEMENTVAEYLAVSPNVFAQVKSLNSIVGVGQKGMVIKWMSFDDSLIVFNTIEFLEVSIAEMGYPVQYEGII</sequence>
<dbReference type="EMBL" id="HQ317390">
    <property type="protein sequence ID" value="AFK66696.1"/>
    <property type="molecule type" value="Genomic_DNA"/>
</dbReference>
<evidence type="ECO:0000313" key="1">
    <source>
        <dbReference type="EMBL" id="AFK66696.1"/>
    </source>
</evidence>
<accession>I3UMI1</accession>
<protein>
    <submittedName>
        <fullName evidence="1">Uncharacterized protein</fullName>
    </submittedName>
</protein>